<dbReference type="Pfam" id="PF21288">
    <property type="entry name" value="Kazal_C6"/>
    <property type="match status" value="1"/>
</dbReference>
<accession>A0A6I9N8L1</accession>
<dbReference type="InterPro" id="IPR003884">
    <property type="entry name" value="FacI_MAC"/>
</dbReference>
<evidence type="ECO:0000313" key="6">
    <source>
        <dbReference type="RefSeq" id="XP_010771718.1"/>
    </source>
</evidence>
<dbReference type="AlphaFoldDB" id="A0A6I9N8L1"/>
<dbReference type="InterPro" id="IPR048828">
    <property type="entry name" value="C6_KAZAL"/>
</dbReference>
<organism evidence="5 6">
    <name type="scientific">Notothenia coriiceps</name>
    <name type="common">black rockcod</name>
    <dbReference type="NCBI Taxonomy" id="8208"/>
    <lineage>
        <taxon>Eukaryota</taxon>
        <taxon>Metazoa</taxon>
        <taxon>Chordata</taxon>
        <taxon>Craniata</taxon>
        <taxon>Vertebrata</taxon>
        <taxon>Euteleostomi</taxon>
        <taxon>Actinopterygii</taxon>
        <taxon>Neopterygii</taxon>
        <taxon>Teleostei</taxon>
        <taxon>Neoteleostei</taxon>
        <taxon>Acanthomorphata</taxon>
        <taxon>Eupercaria</taxon>
        <taxon>Perciformes</taxon>
        <taxon>Notothenioidei</taxon>
        <taxon>Nototheniidae</taxon>
        <taxon>Notothenia</taxon>
    </lineage>
</organism>
<evidence type="ECO:0000313" key="5">
    <source>
        <dbReference type="Proteomes" id="UP000504611"/>
    </source>
</evidence>
<dbReference type="RefSeq" id="XP_010771718.1">
    <property type="nucleotide sequence ID" value="XM_010773416.1"/>
</dbReference>
<dbReference type="Gene3D" id="3.30.60.30">
    <property type="match status" value="1"/>
</dbReference>
<dbReference type="SMART" id="SM00057">
    <property type="entry name" value="FIMAC"/>
    <property type="match status" value="1"/>
</dbReference>
<name>A0A6I9N8L1_9TELE</name>
<dbReference type="KEGG" id="ncc:104947417"/>
<keyword evidence="5" id="KW-1185">Reference proteome</keyword>
<evidence type="ECO:0000259" key="4">
    <source>
        <dbReference type="SMART" id="SM00057"/>
    </source>
</evidence>
<dbReference type="OrthoDB" id="9867095at2759"/>
<evidence type="ECO:0000256" key="3">
    <source>
        <dbReference type="ARBA" id="ARBA00023180"/>
    </source>
</evidence>
<evidence type="ECO:0000256" key="2">
    <source>
        <dbReference type="ARBA" id="ARBA00023157"/>
    </source>
</evidence>
<reference evidence="6" key="1">
    <citation type="submission" date="2025-08" db="UniProtKB">
        <authorList>
            <consortium name="RefSeq"/>
        </authorList>
    </citation>
    <scope>IDENTIFICATION</scope>
    <source>
        <tissue evidence="6">Muscle</tissue>
    </source>
</reference>
<keyword evidence="2" id="KW-1015">Disulfide bond</keyword>
<dbReference type="GeneID" id="104947417"/>
<proteinExistence type="predicted"/>
<keyword evidence="3" id="KW-0325">Glycoprotein</keyword>
<feature type="domain" description="Factor I / membrane attack complex" evidence="4">
    <location>
        <begin position="50"/>
        <end position="122"/>
    </location>
</feature>
<sequence>MSLCSFHAGRCHSDPLFFVSEGSCDEVDAAKLEWANFRANMSSKSSAQEPCNLDTCYEWETCSALKKCACKAARDCPRSEANMFCVKLTRTQRTRSMDLCSMAALKCINYQFEILNEGVCESR</sequence>
<dbReference type="Proteomes" id="UP000504611">
    <property type="component" value="Unplaced"/>
</dbReference>
<keyword evidence="1" id="KW-0677">Repeat</keyword>
<evidence type="ECO:0000256" key="1">
    <source>
        <dbReference type="ARBA" id="ARBA00022737"/>
    </source>
</evidence>
<protein>
    <submittedName>
        <fullName evidence="6">Complement component C6-like</fullName>
    </submittedName>
</protein>
<gene>
    <name evidence="6" type="primary">LOC104947417</name>
</gene>